<organism evidence="2 3">
    <name type="scientific">Asticcacaulis excentricus</name>
    <dbReference type="NCBI Taxonomy" id="78587"/>
    <lineage>
        <taxon>Bacteria</taxon>
        <taxon>Pseudomonadati</taxon>
        <taxon>Pseudomonadota</taxon>
        <taxon>Alphaproteobacteria</taxon>
        <taxon>Caulobacterales</taxon>
        <taxon>Caulobacteraceae</taxon>
        <taxon>Asticcacaulis</taxon>
    </lineage>
</organism>
<feature type="transmembrane region" description="Helical" evidence="1">
    <location>
        <begin position="84"/>
        <end position="106"/>
    </location>
</feature>
<accession>A0A3G9G4R2</accession>
<keyword evidence="1" id="KW-0472">Membrane</keyword>
<evidence type="ECO:0000256" key="1">
    <source>
        <dbReference type="SAM" id="Phobius"/>
    </source>
</evidence>
<dbReference type="OrthoDB" id="9812349at2"/>
<reference evidence="3" key="1">
    <citation type="journal article" date="2017" name="Biotechnol. Biofuels">
        <title>Evaluation of environmental bacterial communities as a factor affecting the growth of duckweed Lemna minor.</title>
        <authorList>
            <person name="Ishizawa H."/>
            <person name="Kuroda M."/>
            <person name="Morikawa M."/>
            <person name="Ike M."/>
        </authorList>
    </citation>
    <scope>NUCLEOTIDE SEQUENCE [LARGE SCALE GENOMIC DNA]</scope>
    <source>
        <strain evidence="3">M6</strain>
    </source>
</reference>
<evidence type="ECO:0000313" key="2">
    <source>
        <dbReference type="EMBL" id="BBF82332.1"/>
    </source>
</evidence>
<keyword evidence="1" id="KW-1133">Transmembrane helix</keyword>
<feature type="transmembrane region" description="Helical" evidence="1">
    <location>
        <begin position="17"/>
        <end position="35"/>
    </location>
</feature>
<proteinExistence type="predicted"/>
<feature type="transmembrane region" description="Helical" evidence="1">
    <location>
        <begin position="55"/>
        <end position="72"/>
    </location>
</feature>
<dbReference type="PANTHER" id="PTHR34980">
    <property type="entry name" value="INNER MEMBRANE PROTEIN-RELATED-RELATED"/>
    <property type="match status" value="1"/>
</dbReference>
<protein>
    <submittedName>
        <fullName evidence="2">Membrane protein-like protein</fullName>
    </submittedName>
</protein>
<gene>
    <name evidence="2" type="ORF">EM6_2965</name>
</gene>
<evidence type="ECO:0000313" key="3">
    <source>
        <dbReference type="Proteomes" id="UP000278756"/>
    </source>
</evidence>
<reference evidence="3" key="2">
    <citation type="journal article" date="2017" name="Plant Physiol. Biochem.">
        <title>Differential oxidative and antioxidative response of duckweed Lemna minor toward plant growth promoting/inhibiting bacteria.</title>
        <authorList>
            <person name="Ishizawa H."/>
            <person name="Kuroda M."/>
            <person name="Morikawa M."/>
            <person name="Ike M."/>
        </authorList>
    </citation>
    <scope>NUCLEOTIDE SEQUENCE [LARGE SCALE GENOMIC DNA]</scope>
    <source>
        <strain evidence="3">M6</strain>
    </source>
</reference>
<dbReference type="EMBL" id="AP018828">
    <property type="protein sequence ID" value="BBF82332.1"/>
    <property type="molecule type" value="Genomic_DNA"/>
</dbReference>
<dbReference type="Proteomes" id="UP000278756">
    <property type="component" value="Chromosome 2"/>
</dbReference>
<name>A0A3G9G4R2_9CAUL</name>
<dbReference type="InterPro" id="IPR008523">
    <property type="entry name" value="DUF805"/>
</dbReference>
<dbReference type="Pfam" id="PF05656">
    <property type="entry name" value="DUF805"/>
    <property type="match status" value="1"/>
</dbReference>
<dbReference type="GO" id="GO:0005886">
    <property type="term" value="C:plasma membrane"/>
    <property type="evidence" value="ECO:0007669"/>
    <property type="project" value="TreeGrafter"/>
</dbReference>
<keyword evidence="1" id="KW-0812">Transmembrane</keyword>
<dbReference type="AlphaFoldDB" id="A0A3G9G4R2"/>
<sequence length="138" mass="15489">MTIINTLLSPNGRLSRIGFWGWSLGIALVCATLWWLRTHYGTAMGLSPAEGLDPMWLVLGLPLLWIGFCLSVKRWHDRGKSGWWLMVGLVPVLGQLWTLIECGFLAGQRGGNRFGPSPEGHRPMLNAYRLEDMPEDMP</sequence>
<dbReference type="PANTHER" id="PTHR34980:SF3">
    <property type="entry name" value="BLR8105 PROTEIN"/>
    <property type="match status" value="1"/>
</dbReference>
<dbReference type="RefSeq" id="WP_126423921.1">
    <property type="nucleotide sequence ID" value="NZ_AP018828.1"/>
</dbReference>